<dbReference type="PROSITE" id="PS50088">
    <property type="entry name" value="ANK_REPEAT"/>
    <property type="match status" value="8"/>
</dbReference>
<dbReference type="GO" id="GO:0003677">
    <property type="term" value="F:DNA binding"/>
    <property type="evidence" value="ECO:0007669"/>
    <property type="project" value="UniProtKB-KW"/>
</dbReference>
<dbReference type="FunFam" id="2.170.270.10:FF:000007">
    <property type="entry name" value="PR domain zinc finger protein 10"/>
    <property type="match status" value="1"/>
</dbReference>
<evidence type="ECO:0000259" key="36">
    <source>
        <dbReference type="PROSITE" id="PS50280"/>
    </source>
</evidence>
<evidence type="ECO:0000256" key="28">
    <source>
        <dbReference type="ARBA" id="ARBA00047899"/>
    </source>
</evidence>
<feature type="domain" description="C2H2-type" evidence="35">
    <location>
        <begin position="673"/>
        <end position="700"/>
    </location>
</feature>
<gene>
    <name evidence="37" type="primary">PRDM15</name>
</gene>
<feature type="repeat" description="ANK" evidence="30">
    <location>
        <begin position="1650"/>
        <end position="1682"/>
    </location>
</feature>
<keyword evidence="23" id="KW-0238">DNA-binding</keyword>
<dbReference type="PANTHER" id="PTHR24198:SF65">
    <property type="entry name" value="RECEPTOR-INTERACTING SERINE_THREONINE-PROTEIN KINASE 4"/>
    <property type="match status" value="1"/>
</dbReference>
<comment type="catalytic activity">
    <reaction evidence="28">
        <text>L-threonyl-[protein] + ATP = O-phospho-L-threonyl-[protein] + ADP + H(+)</text>
        <dbReference type="Rhea" id="RHEA:46608"/>
        <dbReference type="Rhea" id="RHEA-COMP:11060"/>
        <dbReference type="Rhea" id="RHEA-COMP:11605"/>
        <dbReference type="ChEBI" id="CHEBI:15378"/>
        <dbReference type="ChEBI" id="CHEBI:30013"/>
        <dbReference type="ChEBI" id="CHEBI:30616"/>
        <dbReference type="ChEBI" id="CHEBI:61977"/>
        <dbReference type="ChEBI" id="CHEBI:456216"/>
        <dbReference type="EC" id="2.7.11.1"/>
    </reaction>
</comment>
<evidence type="ECO:0000256" key="17">
    <source>
        <dbReference type="ARBA" id="ARBA00022777"/>
    </source>
</evidence>
<dbReference type="FunFam" id="3.30.160.60:FF:000226">
    <property type="entry name" value="Zinc finger protein 236 variant"/>
    <property type="match status" value="1"/>
</dbReference>
<dbReference type="Pfam" id="PF00069">
    <property type="entry name" value="Pkinase"/>
    <property type="match status" value="1"/>
</dbReference>
<keyword evidence="9" id="KW-1017">Isopeptide bond</keyword>
<keyword evidence="25" id="KW-0010">Activator</keyword>
<evidence type="ECO:0000313" key="37">
    <source>
        <dbReference type="EMBL" id="SBP06261.1"/>
    </source>
</evidence>
<dbReference type="Pfam" id="PF23573">
    <property type="entry name" value="zf-C2H2_PRDM15"/>
    <property type="match status" value="1"/>
</dbReference>
<dbReference type="GO" id="GO:0008270">
    <property type="term" value="F:zinc ion binding"/>
    <property type="evidence" value="ECO:0007669"/>
    <property type="project" value="UniProtKB-KW"/>
</dbReference>
<evidence type="ECO:0000256" key="1">
    <source>
        <dbReference type="ARBA" id="ARBA00003767"/>
    </source>
</evidence>
<feature type="domain" description="C2H2-type" evidence="35">
    <location>
        <begin position="385"/>
        <end position="407"/>
    </location>
</feature>
<feature type="repeat" description="ANK" evidence="30">
    <location>
        <begin position="1583"/>
        <end position="1615"/>
    </location>
</feature>
<evidence type="ECO:0000256" key="15">
    <source>
        <dbReference type="ARBA" id="ARBA00022741"/>
    </source>
</evidence>
<feature type="region of interest" description="Disordered" evidence="33">
    <location>
        <begin position="531"/>
        <end position="550"/>
    </location>
</feature>
<dbReference type="PROSITE" id="PS50157">
    <property type="entry name" value="ZINC_FINGER_C2H2_2"/>
    <property type="match status" value="12"/>
</dbReference>
<dbReference type="Pfam" id="PF12874">
    <property type="entry name" value="zf-met"/>
    <property type="match status" value="1"/>
</dbReference>
<dbReference type="CDD" id="cd19199">
    <property type="entry name" value="PR-SET_PRDM15"/>
    <property type="match status" value="1"/>
</dbReference>
<evidence type="ECO:0000256" key="14">
    <source>
        <dbReference type="ARBA" id="ARBA00022737"/>
    </source>
</evidence>
<dbReference type="InterPro" id="IPR011009">
    <property type="entry name" value="Kinase-like_dom_sf"/>
</dbReference>
<reference evidence="37" key="1">
    <citation type="submission" date="2016-05" db="EMBL/GenBank/DDBJ databases">
        <authorList>
            <person name="Lavstsen T."/>
            <person name="Jespersen J.S."/>
        </authorList>
    </citation>
    <scope>NUCLEOTIDE SEQUENCE</scope>
    <source>
        <tissue evidence="37">Brain</tissue>
    </source>
</reference>
<evidence type="ECO:0000256" key="20">
    <source>
        <dbReference type="ARBA" id="ARBA00022843"/>
    </source>
</evidence>
<evidence type="ECO:0000256" key="23">
    <source>
        <dbReference type="ARBA" id="ARBA00023125"/>
    </source>
</evidence>
<dbReference type="Pfam" id="PF00023">
    <property type="entry name" value="Ank"/>
    <property type="match status" value="3"/>
</dbReference>
<dbReference type="Gene3D" id="3.30.160.60">
    <property type="entry name" value="Classic Zinc Finger"/>
    <property type="match status" value="12"/>
</dbReference>
<dbReference type="InterPro" id="IPR017441">
    <property type="entry name" value="Protein_kinase_ATP_BS"/>
</dbReference>
<feature type="region of interest" description="Disordered" evidence="33">
    <location>
        <begin position="1343"/>
        <end position="1366"/>
    </location>
</feature>
<dbReference type="FunFam" id="3.30.160.60:FF:004086">
    <property type="match status" value="1"/>
</dbReference>
<dbReference type="InterPro" id="IPR036236">
    <property type="entry name" value="Znf_C2H2_sf"/>
</dbReference>
<dbReference type="PRINTS" id="PR01415">
    <property type="entry name" value="ANKYRIN"/>
</dbReference>
<dbReference type="InterPro" id="IPR059126">
    <property type="entry name" value="zf-C2H2_PRDM15"/>
</dbReference>
<evidence type="ECO:0000256" key="3">
    <source>
        <dbReference type="ARBA" id="ARBA00004170"/>
    </source>
</evidence>
<dbReference type="Gene3D" id="1.25.40.20">
    <property type="entry name" value="Ankyrin repeat-containing domain"/>
    <property type="match status" value="3"/>
</dbReference>
<dbReference type="PROSITE" id="PS50280">
    <property type="entry name" value="SET"/>
    <property type="match status" value="1"/>
</dbReference>
<feature type="repeat" description="ANK" evidence="30">
    <location>
        <begin position="1683"/>
        <end position="1715"/>
    </location>
</feature>
<keyword evidence="24" id="KW-0472">Membrane</keyword>
<keyword evidence="8" id="KW-0963">Cytoplasm</keyword>
<keyword evidence="14" id="KW-0677">Repeat</keyword>
<dbReference type="SUPFAM" id="SSF48403">
    <property type="entry name" value="Ankyrin repeat"/>
    <property type="match status" value="1"/>
</dbReference>
<evidence type="ECO:0000256" key="5">
    <source>
        <dbReference type="ARBA" id="ARBA00005843"/>
    </source>
</evidence>
<keyword evidence="17" id="KW-0418">Kinase</keyword>
<feature type="compositionally biased region" description="Acidic residues" evidence="33">
    <location>
        <begin position="534"/>
        <end position="546"/>
    </location>
</feature>
<dbReference type="FunFam" id="3.30.160.60:FF:000624">
    <property type="entry name" value="zinc finger protein 697"/>
    <property type="match status" value="1"/>
</dbReference>
<feature type="domain" description="C2H2-type" evidence="35">
    <location>
        <begin position="701"/>
        <end position="728"/>
    </location>
</feature>
<feature type="domain" description="C2H2-type" evidence="35">
    <location>
        <begin position="412"/>
        <end position="435"/>
    </location>
</feature>
<feature type="domain" description="C2H2-type" evidence="35">
    <location>
        <begin position="461"/>
        <end position="488"/>
    </location>
</feature>
<evidence type="ECO:0000256" key="32">
    <source>
        <dbReference type="PROSITE-ProRule" id="PRU10141"/>
    </source>
</evidence>
<comment type="similarity">
    <text evidence="6">Belongs to the krueppel C2H2-type zinc-finger protein family.</text>
</comment>
<feature type="domain" description="C2H2-type" evidence="35">
    <location>
        <begin position="581"/>
        <end position="608"/>
    </location>
</feature>
<evidence type="ECO:0000256" key="29">
    <source>
        <dbReference type="ARBA" id="ARBA00048679"/>
    </source>
</evidence>
<dbReference type="FunFam" id="3.30.160.60:FF:000100">
    <property type="entry name" value="Zinc finger 45-like"/>
    <property type="match status" value="1"/>
</dbReference>
<keyword evidence="15 32" id="KW-0547">Nucleotide-binding</keyword>
<feature type="domain" description="C2H2-type" evidence="35">
    <location>
        <begin position="488"/>
        <end position="515"/>
    </location>
</feature>
<dbReference type="GO" id="GO:0005634">
    <property type="term" value="C:nucleus"/>
    <property type="evidence" value="ECO:0007669"/>
    <property type="project" value="UniProtKB-SubCell"/>
</dbReference>
<comment type="catalytic activity">
    <reaction evidence="29">
        <text>L-seryl-[protein] + ATP = O-phospho-L-seryl-[protein] + ADP + H(+)</text>
        <dbReference type="Rhea" id="RHEA:17989"/>
        <dbReference type="Rhea" id="RHEA-COMP:9863"/>
        <dbReference type="Rhea" id="RHEA-COMP:11604"/>
        <dbReference type="ChEBI" id="CHEBI:15378"/>
        <dbReference type="ChEBI" id="CHEBI:29999"/>
        <dbReference type="ChEBI" id="CHEBI:30616"/>
        <dbReference type="ChEBI" id="CHEBI:83421"/>
        <dbReference type="ChEBI" id="CHEBI:456216"/>
        <dbReference type="EC" id="2.7.11.1"/>
    </reaction>
</comment>
<feature type="region of interest" description="Disordered" evidence="33">
    <location>
        <begin position="215"/>
        <end position="249"/>
    </location>
</feature>
<dbReference type="SMART" id="SM00220">
    <property type="entry name" value="S_TKc"/>
    <property type="match status" value="1"/>
</dbReference>
<dbReference type="InterPro" id="IPR008271">
    <property type="entry name" value="Ser/Thr_kinase_AS"/>
</dbReference>
<dbReference type="Gene3D" id="1.10.510.10">
    <property type="entry name" value="Transferase(Phosphotransferase) domain 1"/>
    <property type="match status" value="1"/>
</dbReference>
<feature type="binding site" evidence="32">
    <location>
        <position position="1100"/>
    </location>
    <ligand>
        <name>ATP</name>
        <dbReference type="ChEBI" id="CHEBI:30616"/>
    </ligand>
</feature>
<dbReference type="Pfam" id="PF00096">
    <property type="entry name" value="zf-C2H2"/>
    <property type="match status" value="7"/>
</dbReference>
<evidence type="ECO:0000256" key="25">
    <source>
        <dbReference type="ARBA" id="ARBA00023159"/>
    </source>
</evidence>
<proteinExistence type="inferred from homology"/>
<dbReference type="PROSITE" id="PS00108">
    <property type="entry name" value="PROTEIN_KINASE_ST"/>
    <property type="match status" value="1"/>
</dbReference>
<dbReference type="GO" id="GO:0016020">
    <property type="term" value="C:membrane"/>
    <property type="evidence" value="ECO:0007669"/>
    <property type="project" value="UniProtKB-SubCell"/>
</dbReference>
<evidence type="ECO:0000256" key="13">
    <source>
        <dbReference type="ARBA" id="ARBA00022723"/>
    </source>
</evidence>
<evidence type="ECO:0000256" key="19">
    <source>
        <dbReference type="ARBA" id="ARBA00022840"/>
    </source>
</evidence>
<dbReference type="Gene3D" id="2.170.270.10">
    <property type="entry name" value="SET domain"/>
    <property type="match status" value="1"/>
</dbReference>
<reference evidence="37" key="2">
    <citation type="submission" date="2016-06" db="EMBL/GenBank/DDBJ databases">
        <title>The genome of a short-lived fish provides insights into sex chromosome evolution and the genetic control of aging.</title>
        <authorList>
            <person name="Reichwald K."/>
            <person name="Felder M."/>
            <person name="Petzold A."/>
            <person name="Koch P."/>
            <person name="Groth M."/>
            <person name="Platzer M."/>
        </authorList>
    </citation>
    <scope>NUCLEOTIDE SEQUENCE</scope>
    <source>
        <tissue evidence="37">Brain</tissue>
    </source>
</reference>
<keyword evidence="27" id="KW-0539">Nucleus</keyword>
<feature type="compositionally biased region" description="Low complexity" evidence="33">
    <location>
        <begin position="1346"/>
        <end position="1359"/>
    </location>
</feature>
<dbReference type="SUPFAM" id="SSF57667">
    <property type="entry name" value="beta-beta-alpha zinc fingers"/>
    <property type="match status" value="7"/>
</dbReference>
<evidence type="ECO:0000259" key="35">
    <source>
        <dbReference type="PROSITE" id="PS50157"/>
    </source>
</evidence>
<keyword evidence="13" id="KW-0479">Metal-binding</keyword>
<evidence type="ECO:0000256" key="12">
    <source>
        <dbReference type="ARBA" id="ARBA00022679"/>
    </source>
</evidence>
<evidence type="ECO:0000256" key="10">
    <source>
        <dbReference type="ARBA" id="ARBA00022527"/>
    </source>
</evidence>
<feature type="repeat" description="ANK" evidence="30">
    <location>
        <begin position="1616"/>
        <end position="1638"/>
    </location>
</feature>
<keyword evidence="10" id="KW-0723">Serine/threonine-protein kinase</keyword>
<evidence type="ECO:0000256" key="2">
    <source>
        <dbReference type="ARBA" id="ARBA00004123"/>
    </source>
</evidence>
<keyword evidence="16 31" id="KW-0863">Zinc-finger</keyword>
<evidence type="ECO:0000256" key="7">
    <source>
        <dbReference type="ARBA" id="ARBA00012513"/>
    </source>
</evidence>
<dbReference type="GO" id="GO:0005737">
    <property type="term" value="C:cytoplasm"/>
    <property type="evidence" value="ECO:0007669"/>
    <property type="project" value="UniProtKB-SubCell"/>
</dbReference>
<dbReference type="SMART" id="SM00248">
    <property type="entry name" value="ANK"/>
    <property type="match status" value="9"/>
</dbReference>
<feature type="domain" description="C2H2-type" evidence="35">
    <location>
        <begin position="324"/>
        <end position="352"/>
    </location>
</feature>
<dbReference type="InterPro" id="IPR001214">
    <property type="entry name" value="SET_dom"/>
</dbReference>
<dbReference type="PROSITE" id="PS00107">
    <property type="entry name" value="PROTEIN_KINASE_ATP"/>
    <property type="match status" value="1"/>
</dbReference>
<keyword evidence="22 30" id="KW-0040">ANK repeat</keyword>
<keyword evidence="20" id="KW-0832">Ubl conjugation</keyword>
<sequence>MTEQTPEELFWCEDCGQYHDSECPELGPLVTVPDSFVLSRARSSLPNSLEIREVDDREEGVFVLRRLVKRTRFGPFEAKRVPHLETDEAFPLKIFQRNGAVACFDCSSEDDCNWMMLVRPATDHAHQNLTAYQQDKDVYFNTSQDVLPGAELRVWYGAFYAKKMEKPMLKPLLPPPESLKKHQVHNAVVTEDSSAGVTLSHVEAGNTLHQKESLLDPDAGEETGPPAAQFGQRRGRGRGRRARGRRRGVAAASKCKEVKGLAEGSELLVPESSSLLGSADGPVVLKRHKSREHRRVYRCSLCNKIFQNSSNLNRHIRSHGDKLFKCDECEKLFSRKESLKQHISYKHSKTMSDMDYKYKCITCEKSFRLENALKFHNCRTDDKTFQCDICSRFFSTNSNLSKHKKKHGDKLYSCEICNKMFYRKDVMQEHHRRHSVGAKQLKKEELEANGEEGNKYRKEPSPCPICSKVFSCRSNMNKHLLTHGDKKYTCEICGRKFFRVDVLRDHIHVHFKDIALMDEQERQDFIRKIGISADDSDETDDDEETEHPEQHKYNCKKCQLSFAKGKEYLKHITEQHKEKGHSCGICNRHFALKATYNAHLVIHREQLPDPAVQKYIHPCEICGRIFNSIGNLERHKIIHTGVKSHCCEKCGKSFARKDMLKEHLRVHDDNRDYLCAECGKGMKTKHALRHHMKLHKGIKEYECKECNRKFAQKVNMLKHYKRHTGTKDFMCELCGKTFSERTTLETHKLIHTVGKTWKCLTCDKKYLTEYMLQKHVHLTHEKVEAQSCHLCGTKVSTRASMNRHLRRKHPELASPRIDEFDFQEHSSISIVKAPLSLEKDSTSQDRHSRPSRQPKKRLRVPVEPELSESDDYVDFPEPRHHALPEFSTVIVGEETETSSAVQSIQQVVVLTDPSAPSAPSSSSSVGLTVKPITNHSSTQFTSLQPVAVSHLSTSDRPLALDSSILTVTFDTVSGSAMLHNRPAELVPEAVGPAGTSAPHSVAHFINLTTLVNPMGHPLDAPTLSWRPVPAAEGSQVTPVVEGTQGDDMDMDVPESPRGNMGLLRTFDSSEFNSWDKIGSGGFGQVYKVRHVQWKTWLAIKCPPSLHMDDKDRSDLLEEAKKMEAGKFRYTLPVYGICEDPQGLVMEYMETGSLENLLASEPLPWELRFRIIHETAVGMNFLHCMNPPLLHLDLKPANILLDAHYHIKISDFGLARWNGLSRADDISRDGFCGTIAYLPPESIIEKDRVSDTKHDVYSFAIVIWGVLTQKKPYQGENNILQLMVKVVKGFRPDLNTVPRSRPSACVGFLSLMQHCWATNPNDRPTFQEITSEAEELCCKPQEEIRTPRLSSSSEPEPTSPNLLTNDQGNVTKLVRPKSAMLPEKDCSLSDLLCQVDSGISRSFDRVKEDGCHSKENTCKRLSGISSADSAFSSQDSITLSFEKENTVDSSEVQKKKLCEAIRTKDTTKLMKILQPQDVDLLLDGGGSLLHLAISLSNEEAVKFLLLNHADPNLANERGSTPLHLATEKHEKSLAELLLNRRSVSINAKDEDQYTALHWAAQNGDEAMTRILLDRGAAINETDGQGRTPAHVACQHGQENVIRVLLSRGADVQIKGKNNWTPLHFAAWQGHLGIVKLLVKQAGSDVDGQTTDGRTPLHLASQRGQYRVARILIELGADVHVMSAELNTALHVAAETGHTSTSRLLIKHQADINAQNAHGLTPLHLASQRGHMATVKMLIMEGADLYISNQSQRTACHLAAESRHSEVLKELLLHCQGLNQLHLEVQGGHSDIIMLQLPHGCQDLGKEGTVQPATQGMNTVQEVTAAQPGSRQLQRKVVILKLTEHKDQEPLTPN</sequence>
<comment type="subcellular location">
    <subcellularLocation>
        <location evidence="4">Cytoplasm</location>
    </subcellularLocation>
    <subcellularLocation>
        <location evidence="3">Membrane</location>
        <topology evidence="3">Peripheral membrane protein</topology>
    </subcellularLocation>
    <subcellularLocation>
        <location evidence="2">Nucleus</location>
    </subcellularLocation>
</comment>
<dbReference type="Pfam" id="PF12796">
    <property type="entry name" value="Ank_2"/>
    <property type="match status" value="2"/>
</dbReference>
<evidence type="ECO:0000256" key="22">
    <source>
        <dbReference type="ARBA" id="ARBA00023043"/>
    </source>
</evidence>
<feature type="domain" description="C2H2-type" evidence="35">
    <location>
        <begin position="297"/>
        <end position="319"/>
    </location>
</feature>
<feature type="repeat" description="ANK" evidence="30">
    <location>
        <begin position="1716"/>
        <end position="1748"/>
    </location>
</feature>
<comment type="similarity">
    <text evidence="5">Belongs to the protein kinase superfamily. TKL Ser/Thr protein kinase family.</text>
</comment>
<evidence type="ECO:0000256" key="24">
    <source>
        <dbReference type="ARBA" id="ARBA00023136"/>
    </source>
</evidence>
<dbReference type="EC" id="2.7.11.1" evidence="7"/>
<keyword evidence="12" id="KW-0808">Transferase</keyword>
<evidence type="ECO:0000256" key="4">
    <source>
        <dbReference type="ARBA" id="ARBA00004496"/>
    </source>
</evidence>
<accession>A0A1A7WKY6</accession>
<dbReference type="InterPro" id="IPR013087">
    <property type="entry name" value="Znf_C2H2_type"/>
</dbReference>
<evidence type="ECO:0000256" key="30">
    <source>
        <dbReference type="PROSITE-ProRule" id="PRU00023"/>
    </source>
</evidence>
<name>A0A1A7WKY6_9TELE</name>
<evidence type="ECO:0000256" key="8">
    <source>
        <dbReference type="ARBA" id="ARBA00022490"/>
    </source>
</evidence>
<feature type="repeat" description="ANK" evidence="30">
    <location>
        <begin position="1516"/>
        <end position="1549"/>
    </location>
</feature>
<feature type="repeat" description="ANK" evidence="30">
    <location>
        <begin position="1550"/>
        <end position="1582"/>
    </location>
</feature>
<evidence type="ECO:0000256" key="33">
    <source>
        <dbReference type="SAM" id="MobiDB-lite"/>
    </source>
</evidence>
<evidence type="ECO:0000256" key="27">
    <source>
        <dbReference type="ARBA" id="ARBA00023242"/>
    </source>
</evidence>
<feature type="domain" description="C2H2-type" evidence="35">
    <location>
        <begin position="645"/>
        <end position="672"/>
    </location>
</feature>
<dbReference type="GO" id="GO:0005524">
    <property type="term" value="F:ATP binding"/>
    <property type="evidence" value="ECO:0007669"/>
    <property type="project" value="UniProtKB-UniRule"/>
</dbReference>
<dbReference type="SUPFAM" id="SSF56112">
    <property type="entry name" value="Protein kinase-like (PK-like)"/>
    <property type="match status" value="1"/>
</dbReference>
<feature type="compositionally biased region" description="Basic residues" evidence="33">
    <location>
        <begin position="233"/>
        <end position="248"/>
    </location>
</feature>
<keyword evidence="19 32" id="KW-0067">ATP-binding</keyword>
<dbReference type="FunFam" id="1.10.510.10:FF:000288">
    <property type="entry name" value="Receptor-interacting serine/threonine-protein kinase 2"/>
    <property type="match status" value="1"/>
</dbReference>
<protein>
    <recommendedName>
        <fullName evidence="7">non-specific serine/threonine protein kinase</fullName>
        <ecNumber evidence="7">2.7.11.1</ecNumber>
    </recommendedName>
</protein>
<evidence type="ECO:0000256" key="18">
    <source>
        <dbReference type="ARBA" id="ARBA00022833"/>
    </source>
</evidence>
<dbReference type="GO" id="GO:0004674">
    <property type="term" value="F:protein serine/threonine kinase activity"/>
    <property type="evidence" value="ECO:0007669"/>
    <property type="project" value="UniProtKB-KW"/>
</dbReference>
<feature type="compositionally biased region" description="Basic residues" evidence="33">
    <location>
        <begin position="849"/>
        <end position="859"/>
    </location>
</feature>
<dbReference type="InterPro" id="IPR044409">
    <property type="entry name" value="PRDM15_PR-SET"/>
</dbReference>
<feature type="domain" description="SET" evidence="36">
    <location>
        <begin position="47"/>
        <end position="157"/>
    </location>
</feature>
<keyword evidence="21" id="KW-0805">Transcription regulation</keyword>
<keyword evidence="26" id="KW-0804">Transcription</keyword>
<dbReference type="Pfam" id="PF21549">
    <property type="entry name" value="PRDM2_PR"/>
    <property type="match status" value="1"/>
</dbReference>
<feature type="domain" description="Protein kinase" evidence="34">
    <location>
        <begin position="1071"/>
        <end position="1335"/>
    </location>
</feature>
<feature type="repeat" description="ANK" evidence="30">
    <location>
        <begin position="1483"/>
        <end position="1515"/>
    </location>
</feature>
<dbReference type="InterPro" id="IPR046341">
    <property type="entry name" value="SET_dom_sf"/>
</dbReference>
<dbReference type="FunFam" id="3.30.160.60:FF:003229">
    <property type="entry name" value="PR/SET domain 15"/>
    <property type="match status" value="1"/>
</dbReference>
<feature type="compositionally biased region" description="Basic and acidic residues" evidence="33">
    <location>
        <begin position="837"/>
        <end position="848"/>
    </location>
</feature>
<comment type="function">
    <text evidence="1">May be involved in transcriptional regulation.</text>
</comment>
<evidence type="ECO:0000256" key="21">
    <source>
        <dbReference type="ARBA" id="ARBA00023015"/>
    </source>
</evidence>
<evidence type="ECO:0000256" key="16">
    <source>
        <dbReference type="ARBA" id="ARBA00022771"/>
    </source>
</evidence>
<dbReference type="PANTHER" id="PTHR24198">
    <property type="entry name" value="ANKYRIN REPEAT AND PROTEIN KINASE DOMAIN-CONTAINING PROTEIN"/>
    <property type="match status" value="1"/>
</dbReference>
<keyword evidence="18" id="KW-0862">Zinc</keyword>
<dbReference type="PROSITE" id="PS00028">
    <property type="entry name" value="ZINC_FINGER_C2H2_1"/>
    <property type="match status" value="14"/>
</dbReference>
<dbReference type="FunFam" id="3.30.160.60:FF:000593">
    <property type="entry name" value="PR domain zinc finger protein 15"/>
    <property type="match status" value="1"/>
</dbReference>
<evidence type="ECO:0000256" key="6">
    <source>
        <dbReference type="ARBA" id="ARBA00006991"/>
    </source>
</evidence>
<dbReference type="PROSITE" id="PS50011">
    <property type="entry name" value="PROTEIN_KINASE_DOM"/>
    <property type="match status" value="1"/>
</dbReference>
<feature type="domain" description="C2H2-type" evidence="35">
    <location>
        <begin position="729"/>
        <end position="756"/>
    </location>
</feature>
<evidence type="ECO:0000256" key="26">
    <source>
        <dbReference type="ARBA" id="ARBA00023163"/>
    </source>
</evidence>
<dbReference type="InterPro" id="IPR002110">
    <property type="entry name" value="Ankyrin_rpt"/>
</dbReference>
<evidence type="ECO:0000259" key="34">
    <source>
        <dbReference type="PROSITE" id="PS50011"/>
    </source>
</evidence>
<keyword evidence="11" id="KW-0597">Phosphoprotein</keyword>
<evidence type="ECO:0000256" key="11">
    <source>
        <dbReference type="ARBA" id="ARBA00022553"/>
    </source>
</evidence>
<feature type="region of interest" description="Disordered" evidence="33">
    <location>
        <begin position="833"/>
        <end position="869"/>
    </location>
</feature>
<dbReference type="InterPro" id="IPR036770">
    <property type="entry name" value="Ankyrin_rpt-contain_sf"/>
</dbReference>
<dbReference type="CDD" id="cd14025">
    <property type="entry name" value="STKc_RIP4_like"/>
    <property type="match status" value="1"/>
</dbReference>
<dbReference type="InterPro" id="IPR000719">
    <property type="entry name" value="Prot_kinase_dom"/>
</dbReference>
<evidence type="ECO:0000256" key="31">
    <source>
        <dbReference type="PROSITE-ProRule" id="PRU00042"/>
    </source>
</evidence>
<organism evidence="37">
    <name type="scientific">Iconisemion striatum</name>
    <dbReference type="NCBI Taxonomy" id="60296"/>
    <lineage>
        <taxon>Eukaryota</taxon>
        <taxon>Metazoa</taxon>
        <taxon>Chordata</taxon>
        <taxon>Craniata</taxon>
        <taxon>Vertebrata</taxon>
        <taxon>Euteleostomi</taxon>
        <taxon>Actinopterygii</taxon>
        <taxon>Neopterygii</taxon>
        <taxon>Teleostei</taxon>
        <taxon>Neoteleostei</taxon>
        <taxon>Acanthomorphata</taxon>
        <taxon>Ovalentaria</taxon>
        <taxon>Atherinomorphae</taxon>
        <taxon>Cyprinodontiformes</taxon>
        <taxon>Nothobranchiidae</taxon>
        <taxon>Iconisemion</taxon>
    </lineage>
</organism>
<dbReference type="EMBL" id="HADW01004861">
    <property type="protein sequence ID" value="SBP06261.1"/>
    <property type="molecule type" value="Transcribed_RNA"/>
</dbReference>
<evidence type="ECO:0000256" key="9">
    <source>
        <dbReference type="ARBA" id="ARBA00022499"/>
    </source>
</evidence>
<dbReference type="SMART" id="SM00355">
    <property type="entry name" value="ZnF_C2H2"/>
    <property type="match status" value="16"/>
</dbReference>
<dbReference type="PROSITE" id="PS50297">
    <property type="entry name" value="ANK_REP_REGION"/>
    <property type="match status" value="8"/>
</dbReference>
<feature type="non-terminal residue" evidence="37">
    <location>
        <position position="1852"/>
    </location>
</feature>
<feature type="domain" description="C2H2-type" evidence="35">
    <location>
        <begin position="617"/>
        <end position="644"/>
    </location>
</feature>